<dbReference type="EMBL" id="JANJYJ010000006">
    <property type="protein sequence ID" value="KAK3205265.1"/>
    <property type="molecule type" value="Genomic_DNA"/>
</dbReference>
<reference evidence="6" key="1">
    <citation type="journal article" date="2023" name="Plant J.">
        <title>Genome sequences and population genomics provide insights into the demographic history, inbreeding, and mutation load of two 'living fossil' tree species of Dipteronia.</title>
        <authorList>
            <person name="Feng Y."/>
            <person name="Comes H.P."/>
            <person name="Chen J."/>
            <person name="Zhu S."/>
            <person name="Lu R."/>
            <person name="Zhang X."/>
            <person name="Li P."/>
            <person name="Qiu J."/>
            <person name="Olsen K.M."/>
            <person name="Qiu Y."/>
        </authorList>
    </citation>
    <scope>NUCLEOTIDE SEQUENCE</scope>
    <source>
        <strain evidence="6">NBL</strain>
    </source>
</reference>
<keyword evidence="2" id="KW-0227">DNA damage</keyword>
<evidence type="ECO:0000256" key="5">
    <source>
        <dbReference type="SAM" id="MobiDB-lite"/>
    </source>
</evidence>
<proteinExistence type="predicted"/>
<dbReference type="GO" id="GO:0000785">
    <property type="term" value="C:chromatin"/>
    <property type="evidence" value="ECO:0007669"/>
    <property type="project" value="TreeGrafter"/>
</dbReference>
<evidence type="ECO:0000313" key="6">
    <source>
        <dbReference type="EMBL" id="KAK3205265.1"/>
    </source>
</evidence>
<feature type="region of interest" description="Disordered" evidence="5">
    <location>
        <begin position="226"/>
        <end position="245"/>
    </location>
</feature>
<dbReference type="GO" id="GO:0005634">
    <property type="term" value="C:nucleus"/>
    <property type="evidence" value="ECO:0007669"/>
    <property type="project" value="UniProtKB-SubCell"/>
</dbReference>
<feature type="compositionally biased region" description="Acidic residues" evidence="5">
    <location>
        <begin position="360"/>
        <end position="371"/>
    </location>
</feature>
<protein>
    <submittedName>
        <fullName evidence="6">Uncharacterized protein</fullName>
    </submittedName>
</protein>
<keyword evidence="3" id="KW-0234">DNA repair</keyword>
<dbReference type="Proteomes" id="UP001281410">
    <property type="component" value="Unassembled WGS sequence"/>
</dbReference>
<dbReference type="InterPro" id="IPR039776">
    <property type="entry name" value="Pds5"/>
</dbReference>
<dbReference type="CDD" id="cd20404">
    <property type="entry name" value="Tudor_Agenet_AtEML-like"/>
    <property type="match status" value="1"/>
</dbReference>
<dbReference type="Gene3D" id="2.30.30.140">
    <property type="match status" value="1"/>
</dbReference>
<dbReference type="PANTHER" id="PTHR12663">
    <property type="entry name" value="ANDROGEN INDUCED INHIBITOR OF PROLIFERATION AS3 / PDS5-RELATED"/>
    <property type="match status" value="1"/>
</dbReference>
<evidence type="ECO:0000256" key="4">
    <source>
        <dbReference type="ARBA" id="ARBA00023242"/>
    </source>
</evidence>
<keyword evidence="4" id="KW-0539">Nucleus</keyword>
<evidence type="ECO:0000313" key="7">
    <source>
        <dbReference type="Proteomes" id="UP001281410"/>
    </source>
</evidence>
<accession>A0AAE0A7A6</accession>
<keyword evidence="7" id="KW-1185">Reference proteome</keyword>
<feature type="region of interest" description="Disordered" evidence="5">
    <location>
        <begin position="342"/>
        <end position="371"/>
    </location>
</feature>
<dbReference type="PANTHER" id="PTHR12663:SF24">
    <property type="entry name" value="TUDOR DOMAIN-CONTAINING PROTEIN"/>
    <property type="match status" value="1"/>
</dbReference>
<name>A0AAE0A7A6_9ROSI</name>
<comment type="caution">
    <text evidence="6">The sequence shown here is derived from an EMBL/GenBank/DDBJ whole genome shotgun (WGS) entry which is preliminary data.</text>
</comment>
<dbReference type="GO" id="GO:0006281">
    <property type="term" value="P:DNA repair"/>
    <property type="evidence" value="ECO:0007669"/>
    <property type="project" value="UniProtKB-KW"/>
</dbReference>
<evidence type="ECO:0000256" key="3">
    <source>
        <dbReference type="ARBA" id="ARBA00023204"/>
    </source>
</evidence>
<comment type="subcellular location">
    <subcellularLocation>
        <location evidence="1">Nucleus</location>
    </subcellularLocation>
</comment>
<dbReference type="GO" id="GO:0007064">
    <property type="term" value="P:mitotic sister chromatid cohesion"/>
    <property type="evidence" value="ECO:0007669"/>
    <property type="project" value="InterPro"/>
</dbReference>
<gene>
    <name evidence="6" type="ORF">Dsin_019311</name>
</gene>
<evidence type="ECO:0000256" key="2">
    <source>
        <dbReference type="ARBA" id="ARBA00022763"/>
    </source>
</evidence>
<dbReference type="AlphaFoldDB" id="A0AAE0A7A6"/>
<organism evidence="6 7">
    <name type="scientific">Dipteronia sinensis</name>
    <dbReference type="NCBI Taxonomy" id="43782"/>
    <lineage>
        <taxon>Eukaryota</taxon>
        <taxon>Viridiplantae</taxon>
        <taxon>Streptophyta</taxon>
        <taxon>Embryophyta</taxon>
        <taxon>Tracheophyta</taxon>
        <taxon>Spermatophyta</taxon>
        <taxon>Magnoliopsida</taxon>
        <taxon>eudicotyledons</taxon>
        <taxon>Gunneridae</taxon>
        <taxon>Pentapetalae</taxon>
        <taxon>rosids</taxon>
        <taxon>malvids</taxon>
        <taxon>Sapindales</taxon>
        <taxon>Sapindaceae</taxon>
        <taxon>Hippocastanoideae</taxon>
        <taxon>Acereae</taxon>
        <taxon>Dipteronia</taxon>
    </lineage>
</organism>
<sequence length="631" mass="69889">MAENVNWKRSGSVTLEGTGRKNKLVEVTVDDDMTIGAIKNQIVRKLAGGRNKGEISTEQTSKSAGGVKIVTGEFHVATYANCSMKEEHSVAKMSKSDWIKIVKEEEVTETKPEENIGTPVKRKRGADGEIVLSYFSSQERSSPRLRPRKEPSFRMVDLDEGDDGRIVGKRIKVYWPESRKWFIGHIKAFNGKKRLHSILYDDGDKEELDLRNERFELEIMPTESFSSKAESTSKKKVGGSDSNKAGTIMLPKETFESDDAKVAVNSPVSTKVGKRGSSKLRKNGTRVTRMDSNVFPHYLNKVITGENCAAEEPVKQIFDREHDECKSLAEIAREATEKLEAQANQFGPNSEVKKMGSCSDDGEESNSVESDDSISVAYAKLVKKSVSLKKKIQRTSNMNSSKLLSNNEVEKLDAGMEVYAHGDDEVKMSKGHGDTIVNEAVEEVNDQTVNHKMEALQQVCEKKGGASHEDPSTSLDHCAEIAIADTGDKEKQEKKENIKASLLSSHDMKGNMEDLSPNIEVSVHIKNVDEEVRSEEINVQGPTEVLTMEIHSNRKSVLKAASEEGHAVLVNLQATITKNPEEENADISQEKLRIQKGEIDVTMEEVNPVSHKTAGGDGRESIKLPKVEGFR</sequence>
<evidence type="ECO:0000256" key="1">
    <source>
        <dbReference type="ARBA" id="ARBA00004123"/>
    </source>
</evidence>
<feature type="compositionally biased region" description="Basic and acidic residues" evidence="5">
    <location>
        <begin position="617"/>
        <end position="631"/>
    </location>
</feature>
<feature type="region of interest" description="Disordered" evidence="5">
    <location>
        <begin position="608"/>
        <end position="631"/>
    </location>
</feature>